<dbReference type="RefSeq" id="WP_008320620.1">
    <property type="nucleotide sequence ID" value="NZ_AOLN01000013.1"/>
</dbReference>
<evidence type="ECO:0000256" key="1">
    <source>
        <dbReference type="SAM" id="MobiDB-lite"/>
    </source>
</evidence>
<feature type="transmembrane region" description="Helical" evidence="2">
    <location>
        <begin position="157"/>
        <end position="176"/>
    </location>
</feature>
<feature type="domain" description="DUF7344" evidence="3">
    <location>
        <begin position="26"/>
        <end position="102"/>
    </location>
</feature>
<name>M0IBV0_9EURY</name>
<keyword evidence="2" id="KW-0472">Membrane</keyword>
<keyword evidence="2" id="KW-1133">Transmembrane helix</keyword>
<feature type="transmembrane region" description="Helical" evidence="2">
    <location>
        <begin position="125"/>
        <end position="145"/>
    </location>
</feature>
<dbReference type="EMBL" id="AOLN01000013">
    <property type="protein sequence ID" value="ELZ94246.1"/>
    <property type="molecule type" value="Genomic_DNA"/>
</dbReference>
<dbReference type="PATRIC" id="fig|662479.7.peg.2336"/>
<dbReference type="Proteomes" id="UP000011550">
    <property type="component" value="Unassembled WGS sequence"/>
</dbReference>
<feature type="region of interest" description="Disordered" evidence="1">
    <location>
        <begin position="1"/>
        <end position="20"/>
    </location>
</feature>
<evidence type="ECO:0000259" key="3">
    <source>
        <dbReference type="Pfam" id="PF24035"/>
    </source>
</evidence>
<comment type="caution">
    <text evidence="4">The sequence shown here is derived from an EMBL/GenBank/DDBJ whole genome shotgun (WGS) entry which is preliminary data.</text>
</comment>
<evidence type="ECO:0000313" key="4">
    <source>
        <dbReference type="EMBL" id="ELZ94246.1"/>
    </source>
</evidence>
<dbReference type="OrthoDB" id="331021at2157"/>
<evidence type="ECO:0000256" key="2">
    <source>
        <dbReference type="SAM" id="Phobius"/>
    </source>
</evidence>
<protein>
    <recommendedName>
        <fullName evidence="3">DUF7344 domain-containing protein</fullName>
    </recommendedName>
</protein>
<keyword evidence="5" id="KW-1185">Reference proteome</keyword>
<gene>
    <name evidence="4" type="ORF">C440_11513</name>
</gene>
<sequence length="182" mass="19552">MGISDRLTGGSESGSADRTLDEADIHDVLRNERRRLTLERLRDSDGTESVGDLAEHIAEVESGESPPPKNVRQSVYISLHQTHLPKLDTLHIVAYDSAAKMVSLGATAAELDPYFADGGHRTMPFAVLSFTTCLAGVVLVLAGWMGMPVIARVDPRLVALVTLLVVALVIGAELGLKTRNRA</sequence>
<dbReference type="AlphaFoldDB" id="M0IBV0"/>
<dbReference type="InterPro" id="IPR055768">
    <property type="entry name" value="DUF7344"/>
</dbReference>
<dbReference type="STRING" id="662479.C440_11513"/>
<dbReference type="Pfam" id="PF24035">
    <property type="entry name" value="DUF7344"/>
    <property type="match status" value="1"/>
</dbReference>
<reference evidence="4 5" key="1">
    <citation type="journal article" date="2014" name="PLoS Genet.">
        <title>Phylogenetically driven sequencing of extremely halophilic archaea reveals strategies for static and dynamic osmo-response.</title>
        <authorList>
            <person name="Becker E.A."/>
            <person name="Seitzer P.M."/>
            <person name="Tritt A."/>
            <person name="Larsen D."/>
            <person name="Krusor M."/>
            <person name="Yao A.I."/>
            <person name="Wu D."/>
            <person name="Madern D."/>
            <person name="Eisen J.A."/>
            <person name="Darling A.E."/>
            <person name="Facciotti M.T."/>
        </authorList>
    </citation>
    <scope>NUCLEOTIDE SEQUENCE [LARGE SCALE GENOMIC DNA]</scope>
    <source>
        <strain evidence="4 5">ATCC BAA-1512</strain>
    </source>
</reference>
<organism evidence="4 5">
    <name type="scientific">Haloferax mucosum ATCC BAA-1512</name>
    <dbReference type="NCBI Taxonomy" id="662479"/>
    <lineage>
        <taxon>Archaea</taxon>
        <taxon>Methanobacteriati</taxon>
        <taxon>Methanobacteriota</taxon>
        <taxon>Stenosarchaea group</taxon>
        <taxon>Halobacteria</taxon>
        <taxon>Halobacteriales</taxon>
        <taxon>Haloferacaceae</taxon>
        <taxon>Haloferax</taxon>
    </lineage>
</organism>
<keyword evidence="2" id="KW-0812">Transmembrane</keyword>
<accession>M0IBV0</accession>
<proteinExistence type="predicted"/>
<evidence type="ECO:0000313" key="5">
    <source>
        <dbReference type="Proteomes" id="UP000011550"/>
    </source>
</evidence>